<dbReference type="EMBL" id="HBFQ01059192">
    <property type="protein sequence ID" value="CAD8867557.1"/>
    <property type="molecule type" value="Transcribed_RNA"/>
</dbReference>
<reference evidence="4" key="1">
    <citation type="submission" date="2021-01" db="EMBL/GenBank/DDBJ databases">
        <authorList>
            <person name="Corre E."/>
            <person name="Pelletier E."/>
            <person name="Niang G."/>
            <person name="Scheremetjew M."/>
            <person name="Finn R."/>
            <person name="Kale V."/>
            <person name="Holt S."/>
            <person name="Cochrane G."/>
            <person name="Meng A."/>
            <person name="Brown T."/>
            <person name="Cohen L."/>
        </authorList>
    </citation>
    <scope>NUCLEOTIDE SEQUENCE</scope>
</reference>
<dbReference type="SMART" id="SM00248">
    <property type="entry name" value="ANK"/>
    <property type="match status" value="2"/>
</dbReference>
<dbReference type="PROSITE" id="PS50297">
    <property type="entry name" value="ANK_REP_REGION"/>
    <property type="match status" value="2"/>
</dbReference>
<dbReference type="PROSITE" id="PS50088">
    <property type="entry name" value="ANK_REPEAT"/>
    <property type="match status" value="2"/>
</dbReference>
<evidence type="ECO:0000313" key="4">
    <source>
        <dbReference type="EMBL" id="CAD8867557.1"/>
    </source>
</evidence>
<dbReference type="InterPro" id="IPR036770">
    <property type="entry name" value="Ankyrin_rpt-contain_sf"/>
</dbReference>
<feature type="repeat" description="ANK" evidence="3">
    <location>
        <begin position="44"/>
        <end position="77"/>
    </location>
</feature>
<evidence type="ECO:0000256" key="2">
    <source>
        <dbReference type="ARBA" id="ARBA00023043"/>
    </source>
</evidence>
<organism evidence="4">
    <name type="scientific">Noctiluca scintillans</name>
    <name type="common">Sea sparkle</name>
    <name type="synonym">Red tide dinoflagellate</name>
    <dbReference type="NCBI Taxonomy" id="2966"/>
    <lineage>
        <taxon>Eukaryota</taxon>
        <taxon>Sar</taxon>
        <taxon>Alveolata</taxon>
        <taxon>Dinophyceae</taxon>
        <taxon>Noctilucales</taxon>
        <taxon>Noctilucaceae</taxon>
        <taxon>Noctiluca</taxon>
    </lineage>
</organism>
<accession>A0A7S1FGT4</accession>
<dbReference type="Pfam" id="PF12796">
    <property type="entry name" value="Ank_2"/>
    <property type="match status" value="1"/>
</dbReference>
<sequence>MAPTGDGSAGPGENLWIAASDNDIERVRALMDSEGFTPTSADDTGYTPVHAAAAYAHLDLLTELLQRDGNAANVRASDGDTPLHRMADADDLAEDQIRPVVELLLRHRADPTLRNEENKTCLEMCFELNEDEDAIPEEGEGDDEDDDGMQCGIQVVNSSFLTVMQDLGITLPQPE</sequence>
<keyword evidence="2 3" id="KW-0040">ANK repeat</keyword>
<dbReference type="SUPFAM" id="SSF48403">
    <property type="entry name" value="Ankyrin repeat"/>
    <property type="match status" value="1"/>
</dbReference>
<gene>
    <name evidence="4" type="ORF">NSCI0253_LOCUS41912</name>
</gene>
<keyword evidence="1" id="KW-0677">Repeat</keyword>
<dbReference type="AlphaFoldDB" id="A0A7S1FGT4"/>
<feature type="repeat" description="ANK" evidence="3">
    <location>
        <begin position="78"/>
        <end position="116"/>
    </location>
</feature>
<dbReference type="Gene3D" id="1.25.40.20">
    <property type="entry name" value="Ankyrin repeat-containing domain"/>
    <property type="match status" value="2"/>
</dbReference>
<proteinExistence type="predicted"/>
<evidence type="ECO:0000256" key="1">
    <source>
        <dbReference type="ARBA" id="ARBA00022737"/>
    </source>
</evidence>
<name>A0A7S1FGT4_NOCSC</name>
<dbReference type="PRINTS" id="PR01415">
    <property type="entry name" value="ANKYRIN"/>
</dbReference>
<dbReference type="InterPro" id="IPR002110">
    <property type="entry name" value="Ankyrin_rpt"/>
</dbReference>
<dbReference type="PANTHER" id="PTHR24171">
    <property type="entry name" value="ANKYRIN REPEAT DOMAIN-CONTAINING PROTEIN 39-RELATED"/>
    <property type="match status" value="1"/>
</dbReference>
<protein>
    <submittedName>
        <fullName evidence="4">Uncharacterized protein</fullName>
    </submittedName>
</protein>
<evidence type="ECO:0000256" key="3">
    <source>
        <dbReference type="PROSITE-ProRule" id="PRU00023"/>
    </source>
</evidence>